<feature type="domain" description="D-isomer specific 2-hydroxyacid dehydrogenase catalytic" evidence="5">
    <location>
        <begin position="6"/>
        <end position="306"/>
    </location>
</feature>
<comment type="similarity">
    <text evidence="1 4">Belongs to the D-isomer specific 2-hydroxyacid dehydrogenase family.</text>
</comment>
<evidence type="ECO:0000259" key="5">
    <source>
        <dbReference type="Pfam" id="PF00389"/>
    </source>
</evidence>
<accession>A0A1G9B4H1</accession>
<dbReference type="OrthoDB" id="9805416at2"/>
<dbReference type="Gene3D" id="3.40.50.720">
    <property type="entry name" value="NAD(P)-binding Rossmann-like Domain"/>
    <property type="match status" value="2"/>
</dbReference>
<dbReference type="PANTHER" id="PTHR43333:SF1">
    <property type="entry name" value="D-ISOMER SPECIFIC 2-HYDROXYACID DEHYDROGENASE NAD-BINDING DOMAIN-CONTAINING PROTEIN"/>
    <property type="match status" value="1"/>
</dbReference>
<dbReference type="EMBL" id="FNFL01000005">
    <property type="protein sequence ID" value="SDK33735.1"/>
    <property type="molecule type" value="Genomic_DNA"/>
</dbReference>
<evidence type="ECO:0000313" key="8">
    <source>
        <dbReference type="Proteomes" id="UP000198694"/>
    </source>
</evidence>
<evidence type="ECO:0000256" key="3">
    <source>
        <dbReference type="ARBA" id="ARBA00023027"/>
    </source>
</evidence>
<dbReference type="GO" id="GO:0016616">
    <property type="term" value="F:oxidoreductase activity, acting on the CH-OH group of donors, NAD or NADP as acceptor"/>
    <property type="evidence" value="ECO:0007669"/>
    <property type="project" value="InterPro"/>
</dbReference>
<dbReference type="PANTHER" id="PTHR43333">
    <property type="entry name" value="2-HACID_DH_C DOMAIN-CONTAINING PROTEIN"/>
    <property type="match status" value="1"/>
</dbReference>
<keyword evidence="8" id="KW-1185">Reference proteome</keyword>
<keyword evidence="2 4" id="KW-0560">Oxidoreductase</keyword>
<dbReference type="Pfam" id="PF00389">
    <property type="entry name" value="2-Hacid_dh"/>
    <property type="match status" value="1"/>
</dbReference>
<dbReference type="FunFam" id="3.40.50.720:FF:000363">
    <property type="entry name" value="D-isomer specific 2-hydroxyacid dehydrogenase"/>
    <property type="match status" value="1"/>
</dbReference>
<keyword evidence="3" id="KW-0520">NAD</keyword>
<dbReference type="STRING" id="407036.SAMN05216243_2776"/>
<evidence type="ECO:0000256" key="1">
    <source>
        <dbReference type="ARBA" id="ARBA00005854"/>
    </source>
</evidence>
<dbReference type="RefSeq" id="WP_093215341.1">
    <property type="nucleotide sequence ID" value="NZ_FNFL01000005.1"/>
</dbReference>
<protein>
    <submittedName>
        <fullName evidence="7">Phosphoglycerate dehydrogenase</fullName>
    </submittedName>
</protein>
<dbReference type="GO" id="GO:0051287">
    <property type="term" value="F:NAD binding"/>
    <property type="evidence" value="ECO:0007669"/>
    <property type="project" value="InterPro"/>
</dbReference>
<evidence type="ECO:0000256" key="4">
    <source>
        <dbReference type="RuleBase" id="RU003719"/>
    </source>
</evidence>
<dbReference type="InterPro" id="IPR036291">
    <property type="entry name" value="NAD(P)-bd_dom_sf"/>
</dbReference>
<dbReference type="Pfam" id="PF02826">
    <property type="entry name" value="2-Hacid_dh_C"/>
    <property type="match status" value="1"/>
</dbReference>
<gene>
    <name evidence="7" type="ORF">SAMN05216243_2776</name>
</gene>
<proteinExistence type="inferred from homology"/>
<dbReference type="Proteomes" id="UP000198694">
    <property type="component" value="Unassembled WGS sequence"/>
</dbReference>
<organism evidence="7 8">
    <name type="scientific">Sediminibacillus albus</name>
    <dbReference type="NCBI Taxonomy" id="407036"/>
    <lineage>
        <taxon>Bacteria</taxon>
        <taxon>Bacillati</taxon>
        <taxon>Bacillota</taxon>
        <taxon>Bacilli</taxon>
        <taxon>Bacillales</taxon>
        <taxon>Bacillaceae</taxon>
        <taxon>Sediminibacillus</taxon>
    </lineage>
</organism>
<dbReference type="CDD" id="cd05300">
    <property type="entry name" value="2-Hacid_dh_1"/>
    <property type="match status" value="1"/>
</dbReference>
<name>A0A1G9B4H1_9BACI</name>
<dbReference type="SUPFAM" id="SSF52283">
    <property type="entry name" value="Formate/glycerate dehydrogenase catalytic domain-like"/>
    <property type="match status" value="1"/>
</dbReference>
<evidence type="ECO:0000256" key="2">
    <source>
        <dbReference type="ARBA" id="ARBA00023002"/>
    </source>
</evidence>
<dbReference type="InterPro" id="IPR006139">
    <property type="entry name" value="D-isomer_2_OHA_DH_cat_dom"/>
</dbReference>
<dbReference type="AlphaFoldDB" id="A0A1G9B4H1"/>
<evidence type="ECO:0000313" key="7">
    <source>
        <dbReference type="EMBL" id="SDK33735.1"/>
    </source>
</evidence>
<sequence length="318" mass="35978">MIILSSAPLPEDIRKHLQANYPTYDFHFCNDIEEARPLLSKAEVLLTYGEDLTDTLIDEAEQLKWIMVLSAGMDEMPFEEIKRKRILVTNSRGIHKIPMAEYAISMILQVSRNAALFLDCQRNHQWARGERAGLQEITSKTMVIVGAGAIGQEVARLAKAFRMKTMGISTTGTAKANFDEMYTQKDFPSVLANADFVISVLPSTEETKGFFRYEHFERMPESAIFLNMGRGDAVAGETIIKALDDRQISHAVLDVFEQEPLPEDHPLWDHEKVTVTPHVSGASPEYLPRAMDIFEENLEKYLSGSKQLINHIDLDRGY</sequence>
<evidence type="ECO:0000259" key="6">
    <source>
        <dbReference type="Pfam" id="PF02826"/>
    </source>
</evidence>
<dbReference type="SUPFAM" id="SSF51735">
    <property type="entry name" value="NAD(P)-binding Rossmann-fold domains"/>
    <property type="match status" value="1"/>
</dbReference>
<feature type="domain" description="D-isomer specific 2-hydroxyacid dehydrogenase NAD-binding" evidence="6">
    <location>
        <begin position="104"/>
        <end position="280"/>
    </location>
</feature>
<reference evidence="7 8" key="1">
    <citation type="submission" date="2016-10" db="EMBL/GenBank/DDBJ databases">
        <authorList>
            <person name="de Groot N.N."/>
        </authorList>
    </citation>
    <scope>NUCLEOTIDE SEQUENCE [LARGE SCALE GENOMIC DNA]</scope>
    <source>
        <strain evidence="7 8">CGMCC 1.6502</strain>
    </source>
</reference>
<dbReference type="InterPro" id="IPR006140">
    <property type="entry name" value="D-isomer_DH_NAD-bd"/>
</dbReference>